<evidence type="ECO:0000313" key="3">
    <source>
        <dbReference type="Proteomes" id="UP001153269"/>
    </source>
</evidence>
<evidence type="ECO:0000313" key="2">
    <source>
        <dbReference type="EMBL" id="CAB1453156.1"/>
    </source>
</evidence>
<keyword evidence="3" id="KW-1185">Reference proteome</keyword>
<dbReference type="Proteomes" id="UP001153269">
    <property type="component" value="Unassembled WGS sequence"/>
</dbReference>
<evidence type="ECO:0000256" key="1">
    <source>
        <dbReference type="SAM" id="MobiDB-lite"/>
    </source>
</evidence>
<gene>
    <name evidence="2" type="ORF">PLEPLA_LOCUS40906</name>
</gene>
<proteinExistence type="predicted"/>
<dbReference type="AlphaFoldDB" id="A0A9N7VIX9"/>
<protein>
    <submittedName>
        <fullName evidence="2">Uncharacterized protein</fullName>
    </submittedName>
</protein>
<organism evidence="2 3">
    <name type="scientific">Pleuronectes platessa</name>
    <name type="common">European plaice</name>
    <dbReference type="NCBI Taxonomy" id="8262"/>
    <lineage>
        <taxon>Eukaryota</taxon>
        <taxon>Metazoa</taxon>
        <taxon>Chordata</taxon>
        <taxon>Craniata</taxon>
        <taxon>Vertebrata</taxon>
        <taxon>Euteleostomi</taxon>
        <taxon>Actinopterygii</taxon>
        <taxon>Neopterygii</taxon>
        <taxon>Teleostei</taxon>
        <taxon>Neoteleostei</taxon>
        <taxon>Acanthomorphata</taxon>
        <taxon>Carangaria</taxon>
        <taxon>Pleuronectiformes</taxon>
        <taxon>Pleuronectoidei</taxon>
        <taxon>Pleuronectidae</taxon>
        <taxon>Pleuronectes</taxon>
    </lineage>
</organism>
<name>A0A9N7VIX9_PLEPL</name>
<sequence>MAASVATASRTRKSNVWENSTLNIARKKTTCNKCRAELLSMDQDTSIRGGGLTSGDGGSCVALASDNGGGPRQRWQLMDPNQRQWTMTVDYSGSGLDAGATTTHFRSTDATDLQQVQKLTPRWTGAPGARCPSARVKPGEASRISRSAPHCPVLLRGDGEATPRGFPAAPRRWRVVNTELQQPAVSPPGPADTPESPRPRRSRFFGAASFKSLPSLTTLLLPRACG</sequence>
<feature type="region of interest" description="Disordered" evidence="1">
    <location>
        <begin position="124"/>
        <end position="148"/>
    </location>
</feature>
<dbReference type="EMBL" id="CADEAL010004159">
    <property type="protein sequence ID" value="CAB1453156.1"/>
    <property type="molecule type" value="Genomic_DNA"/>
</dbReference>
<comment type="caution">
    <text evidence="2">The sequence shown here is derived from an EMBL/GenBank/DDBJ whole genome shotgun (WGS) entry which is preliminary data.</text>
</comment>
<feature type="region of interest" description="Disordered" evidence="1">
    <location>
        <begin position="179"/>
        <end position="207"/>
    </location>
</feature>
<reference evidence="2" key="1">
    <citation type="submission" date="2020-03" db="EMBL/GenBank/DDBJ databases">
        <authorList>
            <person name="Weist P."/>
        </authorList>
    </citation>
    <scope>NUCLEOTIDE SEQUENCE</scope>
</reference>
<accession>A0A9N7VIX9</accession>